<sequence length="263" mass="30235">MLHSVSLSLPILSSSHSGNLKRRSHSHTHTLTPNRNPLYLKFRTAYRENLRYLKTLGVIHPEAKPNKLPLPDAVDHYLATVNFLKSKGFSDADFPRLAFLCPQLFSIHMDSTDIAPVFDFLAVDLAASVRSIARLDSPIGIEDLMAPTNLNAHLLNMRVEKLRGKIRFLHSIGFSHEEAATACARLPAIFGYGIETNLQPKFEYLVKDMNRNVKELKDFPQYFGFSLEKRIMPRHLHLKQRKVDIPLNRMLMWGDQKFYAKWK</sequence>
<dbReference type="Proteomes" id="UP001163823">
    <property type="component" value="Chromosome 2"/>
</dbReference>
<accession>A0AAD7VJT5</accession>
<keyword evidence="2" id="KW-0805">Transcription regulation</keyword>
<comment type="similarity">
    <text evidence="1">Belongs to the mTERF family.</text>
</comment>
<evidence type="ECO:0000256" key="3">
    <source>
        <dbReference type="ARBA" id="ARBA00022946"/>
    </source>
</evidence>
<dbReference type="PANTHER" id="PTHR13068">
    <property type="entry name" value="CGI-12 PROTEIN-RELATED"/>
    <property type="match status" value="1"/>
</dbReference>
<evidence type="ECO:0000256" key="2">
    <source>
        <dbReference type="ARBA" id="ARBA00022472"/>
    </source>
</evidence>
<name>A0AAD7VJT5_QUISA</name>
<dbReference type="PANTHER" id="PTHR13068:SF139">
    <property type="entry name" value="TRANSCRIPTION TERMINATION FACTOR MTEF1, CHLOROPLASTIC"/>
    <property type="match status" value="1"/>
</dbReference>
<dbReference type="KEGG" id="qsa:O6P43_001932"/>
<dbReference type="GO" id="GO:0003676">
    <property type="term" value="F:nucleic acid binding"/>
    <property type="evidence" value="ECO:0007669"/>
    <property type="project" value="InterPro"/>
</dbReference>
<reference evidence="4" key="1">
    <citation type="journal article" date="2023" name="Science">
        <title>Elucidation of the pathway for biosynthesis of saponin adjuvants from the soapbark tree.</title>
        <authorList>
            <person name="Reed J."/>
            <person name="Orme A."/>
            <person name="El-Demerdash A."/>
            <person name="Owen C."/>
            <person name="Martin L.B.B."/>
            <person name="Misra R.C."/>
            <person name="Kikuchi S."/>
            <person name="Rejzek M."/>
            <person name="Martin A.C."/>
            <person name="Harkess A."/>
            <person name="Leebens-Mack J."/>
            <person name="Louveau T."/>
            <person name="Stephenson M.J."/>
            <person name="Osbourn A."/>
        </authorList>
    </citation>
    <scope>NUCLEOTIDE SEQUENCE</scope>
    <source>
        <strain evidence="4">S10</strain>
    </source>
</reference>
<gene>
    <name evidence="4" type="ORF">O6P43_001932</name>
</gene>
<dbReference type="InterPro" id="IPR038538">
    <property type="entry name" value="MTERF_sf"/>
</dbReference>
<dbReference type="SMART" id="SM00733">
    <property type="entry name" value="Mterf"/>
    <property type="match status" value="4"/>
</dbReference>
<keyword evidence="5" id="KW-1185">Reference proteome</keyword>
<evidence type="ECO:0000256" key="1">
    <source>
        <dbReference type="ARBA" id="ARBA00007692"/>
    </source>
</evidence>
<evidence type="ECO:0000313" key="4">
    <source>
        <dbReference type="EMBL" id="KAJ7978397.1"/>
    </source>
</evidence>
<proteinExistence type="inferred from homology"/>
<dbReference type="EMBL" id="JARAOO010000002">
    <property type="protein sequence ID" value="KAJ7978397.1"/>
    <property type="molecule type" value="Genomic_DNA"/>
</dbReference>
<keyword evidence="3" id="KW-0809">Transit peptide</keyword>
<protein>
    <submittedName>
        <fullName evidence="4">Transcription termination factor family protein</fullName>
    </submittedName>
</protein>
<dbReference type="Gene3D" id="1.25.70.10">
    <property type="entry name" value="Transcription termination factor 3, mitochondrial"/>
    <property type="match status" value="1"/>
</dbReference>
<keyword evidence="2" id="KW-0806">Transcription termination</keyword>
<evidence type="ECO:0000313" key="5">
    <source>
        <dbReference type="Proteomes" id="UP001163823"/>
    </source>
</evidence>
<dbReference type="GO" id="GO:0006353">
    <property type="term" value="P:DNA-templated transcription termination"/>
    <property type="evidence" value="ECO:0007669"/>
    <property type="project" value="UniProtKB-KW"/>
</dbReference>
<dbReference type="Pfam" id="PF02536">
    <property type="entry name" value="mTERF"/>
    <property type="match status" value="1"/>
</dbReference>
<dbReference type="AlphaFoldDB" id="A0AAD7VJT5"/>
<keyword evidence="2" id="KW-0804">Transcription</keyword>
<dbReference type="InterPro" id="IPR003690">
    <property type="entry name" value="MTERF"/>
</dbReference>
<organism evidence="4 5">
    <name type="scientific">Quillaja saponaria</name>
    <name type="common">Soap bark tree</name>
    <dbReference type="NCBI Taxonomy" id="32244"/>
    <lineage>
        <taxon>Eukaryota</taxon>
        <taxon>Viridiplantae</taxon>
        <taxon>Streptophyta</taxon>
        <taxon>Embryophyta</taxon>
        <taxon>Tracheophyta</taxon>
        <taxon>Spermatophyta</taxon>
        <taxon>Magnoliopsida</taxon>
        <taxon>eudicotyledons</taxon>
        <taxon>Gunneridae</taxon>
        <taxon>Pentapetalae</taxon>
        <taxon>rosids</taxon>
        <taxon>fabids</taxon>
        <taxon>Fabales</taxon>
        <taxon>Quillajaceae</taxon>
        <taxon>Quillaja</taxon>
    </lineage>
</organism>
<comment type="caution">
    <text evidence="4">The sequence shown here is derived from an EMBL/GenBank/DDBJ whole genome shotgun (WGS) entry which is preliminary data.</text>
</comment>